<dbReference type="EMBL" id="CAJZBQ010000014">
    <property type="protein sequence ID" value="CAG9315685.1"/>
    <property type="molecule type" value="Genomic_DNA"/>
</dbReference>
<accession>A0AAU9IVD8</accession>
<dbReference type="Proteomes" id="UP001162131">
    <property type="component" value="Unassembled WGS sequence"/>
</dbReference>
<feature type="transmembrane region" description="Helical" evidence="1">
    <location>
        <begin position="60"/>
        <end position="80"/>
    </location>
</feature>
<evidence type="ECO:0000313" key="2">
    <source>
        <dbReference type="EMBL" id="CAG9315685.1"/>
    </source>
</evidence>
<name>A0AAU9IVD8_9CILI</name>
<dbReference type="AlphaFoldDB" id="A0AAU9IVD8"/>
<proteinExistence type="predicted"/>
<keyword evidence="1" id="KW-0812">Transmembrane</keyword>
<keyword evidence="3" id="KW-1185">Reference proteome</keyword>
<organism evidence="2 3">
    <name type="scientific">Blepharisma stoltei</name>
    <dbReference type="NCBI Taxonomy" id="1481888"/>
    <lineage>
        <taxon>Eukaryota</taxon>
        <taxon>Sar</taxon>
        <taxon>Alveolata</taxon>
        <taxon>Ciliophora</taxon>
        <taxon>Postciliodesmatophora</taxon>
        <taxon>Heterotrichea</taxon>
        <taxon>Heterotrichida</taxon>
        <taxon>Blepharismidae</taxon>
        <taxon>Blepharisma</taxon>
    </lineage>
</organism>
<evidence type="ECO:0000256" key="1">
    <source>
        <dbReference type="SAM" id="Phobius"/>
    </source>
</evidence>
<evidence type="ECO:0000313" key="3">
    <source>
        <dbReference type="Proteomes" id="UP001162131"/>
    </source>
</evidence>
<feature type="transmembrane region" description="Helical" evidence="1">
    <location>
        <begin position="92"/>
        <end position="110"/>
    </location>
</feature>
<reference evidence="2" key="1">
    <citation type="submission" date="2021-09" db="EMBL/GenBank/DDBJ databases">
        <authorList>
            <consortium name="AG Swart"/>
            <person name="Singh M."/>
            <person name="Singh A."/>
            <person name="Seah K."/>
            <person name="Emmerich C."/>
        </authorList>
    </citation>
    <scope>NUCLEOTIDE SEQUENCE</scope>
    <source>
        <strain evidence="2">ATCC30299</strain>
    </source>
</reference>
<keyword evidence="1" id="KW-1133">Transmembrane helix</keyword>
<protein>
    <submittedName>
        <fullName evidence="2">Uncharacterized protein</fullName>
    </submittedName>
</protein>
<gene>
    <name evidence="2" type="ORF">BSTOLATCC_MIC14435</name>
</gene>
<keyword evidence="1" id="KW-0472">Membrane</keyword>
<comment type="caution">
    <text evidence="2">The sequence shown here is derived from an EMBL/GenBank/DDBJ whole genome shotgun (WGS) entry which is preliminary data.</text>
</comment>
<sequence>MVGYSKFTKVEEVPGDTNPRRKIVRFLQDNQNTYVDYPINQEYLIDREDLKRFNYYRNDFSKKVFVIGAGLSLLTGMGVFHLKDYLKPGAGLWLTPIVVFPLLGCVYWHFNEFGRFLDYCGQKYENRGLNDKELAEYHKRNIAKKLEYDWKSK</sequence>